<dbReference type="GO" id="GO:0005576">
    <property type="term" value="C:extracellular region"/>
    <property type="evidence" value="ECO:0007669"/>
    <property type="project" value="TreeGrafter"/>
</dbReference>
<dbReference type="PANTHER" id="PTHR11240:SF22">
    <property type="entry name" value="RIBONUCLEASE T2"/>
    <property type="match status" value="1"/>
</dbReference>
<dbReference type="RefSeq" id="XP_007869229.1">
    <property type="nucleotide sequence ID" value="XM_007871038.1"/>
</dbReference>
<dbReference type="PANTHER" id="PTHR11240">
    <property type="entry name" value="RIBONUCLEASE T2"/>
    <property type="match status" value="1"/>
</dbReference>
<dbReference type="InterPro" id="IPR036430">
    <property type="entry name" value="RNase_T2-like_sf"/>
</dbReference>
<name>S7PXK8_GLOTA</name>
<sequence length="313" mass="33407">MKVPDALVAPLLVPFAGLANHSHPSLSLSAPIPTASHHHHHHHHHHRAKTHLRLDPGSTVHAGAQADACPAPPVLSCSAQAESTSACCVVRPGGVLVHAQFWDVGYGVANSWGIHGLWPDTCANQYYEDCDRARAYSAGQITKALQGSSAGEALYEYMSAYWVSNDESPAAFWAHEWSTHGTCVSTLEPACFADYQTAMEVVPYFSTVVGLFKQLDTYNALAAAGITPSDTDTYALADLQSAVEKATGFVPDFTCTDSTLSTVMYYLNAEGPLQDGQFVQSHASRASACPETGIRYPVKTVAGAGGDDEDEDE</sequence>
<proteinExistence type="inferred from homology"/>
<comment type="similarity">
    <text evidence="1 5">Belongs to the RNase T2 family.</text>
</comment>
<dbReference type="GO" id="GO:0006401">
    <property type="term" value="P:RNA catabolic process"/>
    <property type="evidence" value="ECO:0007669"/>
    <property type="project" value="TreeGrafter"/>
</dbReference>
<dbReference type="AlphaFoldDB" id="S7PXK8"/>
<dbReference type="InterPro" id="IPR033697">
    <property type="entry name" value="Ribonuclease_T2_eukaryotic"/>
</dbReference>
<dbReference type="Gene3D" id="3.90.730.10">
    <property type="entry name" value="Ribonuclease T2-like"/>
    <property type="match status" value="1"/>
</dbReference>
<dbReference type="EMBL" id="KB469308">
    <property type="protein sequence ID" value="EPQ52027.1"/>
    <property type="molecule type" value="Genomic_DNA"/>
</dbReference>
<reference evidence="7 8" key="1">
    <citation type="journal article" date="2012" name="Science">
        <title>The Paleozoic origin of enzymatic lignin decomposition reconstructed from 31 fungal genomes.</title>
        <authorList>
            <person name="Floudas D."/>
            <person name="Binder M."/>
            <person name="Riley R."/>
            <person name="Barry K."/>
            <person name="Blanchette R.A."/>
            <person name="Henrissat B."/>
            <person name="Martinez A.T."/>
            <person name="Otillar R."/>
            <person name="Spatafora J.W."/>
            <person name="Yadav J.S."/>
            <person name="Aerts A."/>
            <person name="Benoit I."/>
            <person name="Boyd A."/>
            <person name="Carlson A."/>
            <person name="Copeland A."/>
            <person name="Coutinho P.M."/>
            <person name="de Vries R.P."/>
            <person name="Ferreira P."/>
            <person name="Findley K."/>
            <person name="Foster B."/>
            <person name="Gaskell J."/>
            <person name="Glotzer D."/>
            <person name="Gorecki P."/>
            <person name="Heitman J."/>
            <person name="Hesse C."/>
            <person name="Hori C."/>
            <person name="Igarashi K."/>
            <person name="Jurgens J.A."/>
            <person name="Kallen N."/>
            <person name="Kersten P."/>
            <person name="Kohler A."/>
            <person name="Kuees U."/>
            <person name="Kumar T.K.A."/>
            <person name="Kuo A."/>
            <person name="LaButti K."/>
            <person name="Larrondo L.F."/>
            <person name="Lindquist E."/>
            <person name="Ling A."/>
            <person name="Lombard V."/>
            <person name="Lucas S."/>
            <person name="Lundell T."/>
            <person name="Martin R."/>
            <person name="McLaughlin D.J."/>
            <person name="Morgenstern I."/>
            <person name="Morin E."/>
            <person name="Murat C."/>
            <person name="Nagy L.G."/>
            <person name="Nolan M."/>
            <person name="Ohm R.A."/>
            <person name="Patyshakuliyeva A."/>
            <person name="Rokas A."/>
            <person name="Ruiz-Duenas F.J."/>
            <person name="Sabat G."/>
            <person name="Salamov A."/>
            <person name="Samejima M."/>
            <person name="Schmutz J."/>
            <person name="Slot J.C."/>
            <person name="St John F."/>
            <person name="Stenlid J."/>
            <person name="Sun H."/>
            <person name="Sun S."/>
            <person name="Syed K."/>
            <person name="Tsang A."/>
            <person name="Wiebenga A."/>
            <person name="Young D."/>
            <person name="Pisabarro A."/>
            <person name="Eastwood D.C."/>
            <person name="Martin F."/>
            <person name="Cullen D."/>
            <person name="Grigoriev I.V."/>
            <person name="Hibbett D.S."/>
        </authorList>
    </citation>
    <scope>NUCLEOTIDE SEQUENCE [LARGE SCALE GENOMIC DNA]</scope>
    <source>
        <strain evidence="7 8">ATCC 11539</strain>
    </source>
</reference>
<feature type="active site" evidence="4">
    <location>
        <position position="115"/>
    </location>
</feature>
<dbReference type="PROSITE" id="PS00531">
    <property type="entry name" value="RNASE_T2_2"/>
    <property type="match status" value="1"/>
</dbReference>
<evidence type="ECO:0000256" key="3">
    <source>
        <dbReference type="ARBA" id="ARBA00023157"/>
    </source>
</evidence>
<dbReference type="EC" id="4.6.1.19" evidence="2"/>
<dbReference type="OrthoDB" id="435754at2759"/>
<evidence type="ECO:0000256" key="2">
    <source>
        <dbReference type="ARBA" id="ARBA00012571"/>
    </source>
</evidence>
<dbReference type="InterPro" id="IPR018188">
    <property type="entry name" value="RNase_T2_His_AS_1"/>
</dbReference>
<dbReference type="CDD" id="cd01061">
    <property type="entry name" value="RNase_T2_euk"/>
    <property type="match status" value="1"/>
</dbReference>
<gene>
    <name evidence="7" type="ORF">GLOTRDRAFT_140497</name>
</gene>
<dbReference type="Pfam" id="PF00445">
    <property type="entry name" value="Ribonuclease_T2"/>
    <property type="match status" value="1"/>
</dbReference>
<feature type="active site" evidence="4">
    <location>
        <position position="180"/>
    </location>
</feature>
<dbReference type="HOGENOM" id="CLU_037966_1_0_1"/>
<evidence type="ECO:0000256" key="6">
    <source>
        <dbReference type="SAM" id="MobiDB-lite"/>
    </source>
</evidence>
<dbReference type="InterPro" id="IPR033130">
    <property type="entry name" value="RNase_T2_His_AS_2"/>
</dbReference>
<dbReference type="InterPro" id="IPR001568">
    <property type="entry name" value="RNase_T2-like"/>
</dbReference>
<evidence type="ECO:0000256" key="1">
    <source>
        <dbReference type="ARBA" id="ARBA00007469"/>
    </source>
</evidence>
<feature type="compositionally biased region" description="Basic residues" evidence="6">
    <location>
        <begin position="36"/>
        <end position="51"/>
    </location>
</feature>
<dbReference type="PROSITE" id="PS00530">
    <property type="entry name" value="RNASE_T2_1"/>
    <property type="match status" value="1"/>
</dbReference>
<protein>
    <recommendedName>
        <fullName evidence="2">ribonuclease T2</fullName>
        <ecNumber evidence="2">4.6.1.19</ecNumber>
    </recommendedName>
</protein>
<dbReference type="GO" id="GO:0003723">
    <property type="term" value="F:RNA binding"/>
    <property type="evidence" value="ECO:0007669"/>
    <property type="project" value="InterPro"/>
</dbReference>
<dbReference type="SUPFAM" id="SSF55895">
    <property type="entry name" value="Ribonuclease Rh-like"/>
    <property type="match status" value="1"/>
</dbReference>
<dbReference type="eggNOG" id="KOG1642">
    <property type="taxonomic scope" value="Eukaryota"/>
</dbReference>
<dbReference type="OMA" id="EDTCCFI"/>
<keyword evidence="3" id="KW-1015">Disulfide bond</keyword>
<evidence type="ECO:0000256" key="5">
    <source>
        <dbReference type="RuleBase" id="RU004328"/>
    </source>
</evidence>
<evidence type="ECO:0000313" key="8">
    <source>
        <dbReference type="Proteomes" id="UP000030669"/>
    </source>
</evidence>
<organism evidence="7 8">
    <name type="scientific">Gloeophyllum trabeum (strain ATCC 11539 / FP-39264 / Madison 617)</name>
    <name type="common">Brown rot fungus</name>
    <dbReference type="NCBI Taxonomy" id="670483"/>
    <lineage>
        <taxon>Eukaryota</taxon>
        <taxon>Fungi</taxon>
        <taxon>Dikarya</taxon>
        <taxon>Basidiomycota</taxon>
        <taxon>Agaricomycotina</taxon>
        <taxon>Agaricomycetes</taxon>
        <taxon>Gloeophyllales</taxon>
        <taxon>Gloeophyllaceae</taxon>
        <taxon>Gloeophyllum</taxon>
    </lineage>
</organism>
<dbReference type="GO" id="GO:0033897">
    <property type="term" value="F:ribonuclease T2 activity"/>
    <property type="evidence" value="ECO:0007669"/>
    <property type="project" value="UniProtKB-EC"/>
</dbReference>
<dbReference type="KEGG" id="gtr:GLOTRDRAFT_140497"/>
<keyword evidence="8" id="KW-1185">Reference proteome</keyword>
<accession>S7PXK8</accession>
<dbReference type="Proteomes" id="UP000030669">
    <property type="component" value="Unassembled WGS sequence"/>
</dbReference>
<feature type="region of interest" description="Disordered" evidence="6">
    <location>
        <begin position="29"/>
        <end position="52"/>
    </location>
</feature>
<dbReference type="GeneID" id="19304545"/>
<feature type="active site" evidence="4">
    <location>
        <position position="176"/>
    </location>
</feature>
<evidence type="ECO:0000256" key="4">
    <source>
        <dbReference type="PIRSR" id="PIRSR633697-1"/>
    </source>
</evidence>
<evidence type="ECO:0000313" key="7">
    <source>
        <dbReference type="EMBL" id="EPQ52027.1"/>
    </source>
</evidence>